<keyword evidence="3" id="KW-1185">Reference proteome</keyword>
<proteinExistence type="predicted"/>
<dbReference type="Gene3D" id="3.30.70.1070">
    <property type="entry name" value="Sporulation related repeat"/>
    <property type="match status" value="1"/>
</dbReference>
<dbReference type="InterPro" id="IPR036680">
    <property type="entry name" value="SPOR-like_sf"/>
</dbReference>
<dbReference type="PROSITE" id="PS51724">
    <property type="entry name" value="SPOR"/>
    <property type="match status" value="1"/>
</dbReference>
<dbReference type="Gene3D" id="3.40.80.10">
    <property type="entry name" value="Peptidoglycan recognition protein-like"/>
    <property type="match status" value="1"/>
</dbReference>
<dbReference type="GO" id="GO:0042834">
    <property type="term" value="F:peptidoglycan binding"/>
    <property type="evidence" value="ECO:0007669"/>
    <property type="project" value="InterPro"/>
</dbReference>
<evidence type="ECO:0000313" key="2">
    <source>
        <dbReference type="EMBL" id="MCZ0726106.1"/>
    </source>
</evidence>
<reference evidence="2" key="1">
    <citation type="submission" date="2022-12" db="EMBL/GenBank/DDBJ databases">
        <title>Description and comparative metabolic analysis of Aerococcus sp. nov., isolated from the feces of a pig.</title>
        <authorList>
            <person name="Chang Y.-H."/>
        </authorList>
    </citation>
    <scope>NUCLEOTIDE SEQUENCE</scope>
    <source>
        <strain evidence="2">YH-aer222</strain>
    </source>
</reference>
<protein>
    <submittedName>
        <fullName evidence="2">SPOR domain-containing protein</fullName>
    </submittedName>
</protein>
<dbReference type="InterPro" id="IPR002502">
    <property type="entry name" value="Amidase_domain"/>
</dbReference>
<organism evidence="2 3">
    <name type="scientific">Aerococcus kribbianus</name>
    <dbReference type="NCBI Taxonomy" id="2999064"/>
    <lineage>
        <taxon>Bacteria</taxon>
        <taxon>Bacillati</taxon>
        <taxon>Bacillota</taxon>
        <taxon>Bacilli</taxon>
        <taxon>Lactobacillales</taxon>
        <taxon>Aerococcaceae</taxon>
        <taxon>Aerococcus</taxon>
    </lineage>
</organism>
<comment type="caution">
    <text evidence="2">The sequence shown here is derived from an EMBL/GenBank/DDBJ whole genome shotgun (WGS) entry which is preliminary data.</text>
</comment>
<gene>
    <name evidence="2" type="ORF">OW157_05905</name>
</gene>
<dbReference type="InterPro" id="IPR007730">
    <property type="entry name" value="SPOR-like_dom"/>
</dbReference>
<accession>A0A9X3FPX7</accession>
<dbReference type="CDD" id="cd06583">
    <property type="entry name" value="PGRP"/>
    <property type="match status" value="1"/>
</dbReference>
<dbReference type="GO" id="GO:0008745">
    <property type="term" value="F:N-acetylmuramoyl-L-alanine amidase activity"/>
    <property type="evidence" value="ECO:0007669"/>
    <property type="project" value="InterPro"/>
</dbReference>
<sequence>MAIPKKTIFKYDISQKYTIPTGVAGRYIGGKPTWTVTHSSGNPNASVDSEINYMTNNYKRAFTHAWVGHNKIVEIANTDYPCWGAGPTANARAVQIEVTEDKNLTNKQKLQAIDRQAFYIAVQHAYYEIPLSRMYSHADISAMYPNDTNHTDPIAYFKKAGTTWTEYKNQVHAYYGLLVSGGDTRRVVSIADKKGDKAVIKSAEKEVQKNHSKNPDKDGKTKLFKVGDKVKLTDKASHWYKWYDKLVRQGGTRQMNGKIADHLKNAEFKVTYLNGNGTLELAEVVDGKQRLQRYVAYEWDIKHYDPLYKVQTGAYSKKENAERNADELKKDGYDTYIVKD</sequence>
<dbReference type="EMBL" id="JAPRFR010000002">
    <property type="protein sequence ID" value="MCZ0726106.1"/>
    <property type="molecule type" value="Genomic_DNA"/>
</dbReference>
<evidence type="ECO:0000259" key="1">
    <source>
        <dbReference type="PROSITE" id="PS51724"/>
    </source>
</evidence>
<dbReference type="RefSeq" id="WP_268752432.1">
    <property type="nucleotide sequence ID" value="NZ_JAPRFQ010000002.1"/>
</dbReference>
<dbReference type="GO" id="GO:0009253">
    <property type="term" value="P:peptidoglycan catabolic process"/>
    <property type="evidence" value="ECO:0007669"/>
    <property type="project" value="InterPro"/>
</dbReference>
<evidence type="ECO:0000313" key="3">
    <source>
        <dbReference type="Proteomes" id="UP001146670"/>
    </source>
</evidence>
<dbReference type="AlphaFoldDB" id="A0A9X3FPX7"/>
<dbReference type="SUPFAM" id="SSF55846">
    <property type="entry name" value="N-acetylmuramoyl-L-alanine amidase-like"/>
    <property type="match status" value="1"/>
</dbReference>
<dbReference type="SUPFAM" id="SSF110997">
    <property type="entry name" value="Sporulation related repeat"/>
    <property type="match status" value="1"/>
</dbReference>
<dbReference type="Pfam" id="PF05036">
    <property type="entry name" value="SPOR"/>
    <property type="match status" value="1"/>
</dbReference>
<dbReference type="Proteomes" id="UP001146670">
    <property type="component" value="Unassembled WGS sequence"/>
</dbReference>
<name>A0A9X3FPX7_9LACT</name>
<dbReference type="InterPro" id="IPR036505">
    <property type="entry name" value="Amidase/PGRP_sf"/>
</dbReference>
<feature type="domain" description="SPOR" evidence="1">
    <location>
        <begin position="302"/>
        <end position="340"/>
    </location>
</feature>
<dbReference type="SMART" id="SM00644">
    <property type="entry name" value="Ami_2"/>
    <property type="match status" value="1"/>
</dbReference>